<dbReference type="HAMAP" id="MF_01057">
    <property type="entry name" value="tRNA_methyltr_TrmB"/>
    <property type="match status" value="1"/>
</dbReference>
<organism evidence="8 9">
    <name type="scientific">Persicirhabdus sediminis</name>
    <dbReference type="NCBI Taxonomy" id="454144"/>
    <lineage>
        <taxon>Bacteria</taxon>
        <taxon>Pseudomonadati</taxon>
        <taxon>Verrucomicrobiota</taxon>
        <taxon>Verrucomicrobiia</taxon>
        <taxon>Verrucomicrobiales</taxon>
        <taxon>Verrucomicrobiaceae</taxon>
        <taxon>Persicirhabdus</taxon>
    </lineage>
</organism>
<dbReference type="AlphaFoldDB" id="A0A8J7MGP0"/>
<feature type="binding site" evidence="7">
    <location>
        <position position="89"/>
    </location>
    <ligand>
        <name>S-adenosyl-L-methionine</name>
        <dbReference type="ChEBI" id="CHEBI:59789"/>
    </ligand>
</feature>
<feature type="binding site" evidence="7">
    <location>
        <position position="62"/>
    </location>
    <ligand>
        <name>S-adenosyl-L-methionine</name>
        <dbReference type="ChEBI" id="CHEBI:59789"/>
    </ligand>
</feature>
<dbReference type="PANTHER" id="PTHR23417">
    <property type="entry name" value="3-DEOXY-D-MANNO-OCTULOSONIC-ACID TRANSFERASE/TRNA GUANINE-N 7 - -METHYLTRANSFERASE"/>
    <property type="match status" value="1"/>
</dbReference>
<evidence type="ECO:0000256" key="2">
    <source>
        <dbReference type="ARBA" id="ARBA00003015"/>
    </source>
</evidence>
<dbReference type="InterPro" id="IPR055361">
    <property type="entry name" value="tRNA_methyltr_TrmB_bact"/>
</dbReference>
<dbReference type="GO" id="GO:0008176">
    <property type="term" value="F:tRNA (guanine(46)-N7)-methyltransferase activity"/>
    <property type="evidence" value="ECO:0007669"/>
    <property type="project" value="UniProtKB-UniRule"/>
</dbReference>
<dbReference type="NCBIfam" id="TIGR00091">
    <property type="entry name" value="tRNA (guanosine(46)-N7)-methyltransferase TrmB"/>
    <property type="match status" value="1"/>
</dbReference>
<comment type="function">
    <text evidence="2 7">Catalyzes the formation of N(7)-methylguanine at position 46 (m7G46) in tRNA.</text>
</comment>
<feature type="binding site" evidence="7">
    <location>
        <position position="112"/>
    </location>
    <ligand>
        <name>S-adenosyl-L-methionine</name>
        <dbReference type="ChEBI" id="CHEBI:59789"/>
    </ligand>
</feature>
<dbReference type="Proteomes" id="UP000624703">
    <property type="component" value="Unassembled WGS sequence"/>
</dbReference>
<sequence length="201" mass="23714">MAKKPQTTSPLQFIPQDYFRRLSINEIFADDKPLEIDLGCGDGTFLLEMAKHYPERNFLGVERLLGRVRGVCKRAEDAKLTNVKVLRLESKYTLEWLLPEESVSRLHLLCPDPWPKAKHARRRLVQQDFLEALRKVLTPGGEFLFKTDHPPYFEWVEEEIETFSKFNQLEWPEDAFFYPKTDFQKLWESQGKSLQALRLQK</sequence>
<evidence type="ECO:0000256" key="5">
    <source>
        <dbReference type="ARBA" id="ARBA00022691"/>
    </source>
</evidence>
<dbReference type="Pfam" id="PF02390">
    <property type="entry name" value="Methyltransf_4"/>
    <property type="match status" value="1"/>
</dbReference>
<comment type="catalytic activity">
    <reaction evidence="1 7">
        <text>guanosine(46) in tRNA + S-adenosyl-L-methionine = N(7)-methylguanosine(46) in tRNA + S-adenosyl-L-homocysteine</text>
        <dbReference type="Rhea" id="RHEA:42708"/>
        <dbReference type="Rhea" id="RHEA-COMP:10188"/>
        <dbReference type="Rhea" id="RHEA-COMP:10189"/>
        <dbReference type="ChEBI" id="CHEBI:57856"/>
        <dbReference type="ChEBI" id="CHEBI:59789"/>
        <dbReference type="ChEBI" id="CHEBI:74269"/>
        <dbReference type="ChEBI" id="CHEBI:74480"/>
        <dbReference type="EC" id="2.1.1.33"/>
    </reaction>
</comment>
<keyword evidence="5 7" id="KW-0949">S-adenosyl-L-methionine</keyword>
<dbReference type="EC" id="2.1.1.33" evidence="7"/>
<reference evidence="8" key="1">
    <citation type="submission" date="2021-01" db="EMBL/GenBank/DDBJ databases">
        <title>Modified the classification status of verrucomicrobia.</title>
        <authorList>
            <person name="Feng X."/>
        </authorList>
    </citation>
    <scope>NUCLEOTIDE SEQUENCE</scope>
    <source>
        <strain evidence="8">_KCTC 22039</strain>
    </source>
</reference>
<evidence type="ECO:0000313" key="8">
    <source>
        <dbReference type="EMBL" id="MBK1792511.1"/>
    </source>
</evidence>
<feature type="binding site" evidence="7">
    <location>
        <position position="148"/>
    </location>
    <ligand>
        <name>substrate</name>
    </ligand>
</feature>
<dbReference type="PANTHER" id="PTHR23417:SF14">
    <property type="entry name" value="PENTACOTRIPEPTIDE-REPEAT REGION OF PRORP DOMAIN-CONTAINING PROTEIN"/>
    <property type="match status" value="1"/>
</dbReference>
<dbReference type="EMBL" id="JAENIM010000045">
    <property type="protein sequence ID" value="MBK1792511.1"/>
    <property type="molecule type" value="Genomic_DNA"/>
</dbReference>
<dbReference type="SUPFAM" id="SSF53335">
    <property type="entry name" value="S-adenosyl-L-methionine-dependent methyltransferases"/>
    <property type="match status" value="1"/>
</dbReference>
<keyword evidence="9" id="KW-1185">Reference proteome</keyword>
<feature type="binding site" evidence="7">
    <location>
        <position position="116"/>
    </location>
    <ligand>
        <name>substrate</name>
    </ligand>
</feature>
<comment type="pathway">
    <text evidence="7">tRNA modification; N(7)-methylguanine-tRNA biosynthesis.</text>
</comment>
<dbReference type="InterPro" id="IPR029063">
    <property type="entry name" value="SAM-dependent_MTases_sf"/>
</dbReference>
<protein>
    <recommendedName>
        <fullName evidence="7">tRNA (guanine-N(7)-)-methyltransferase</fullName>
        <ecNumber evidence="7">2.1.1.33</ecNumber>
    </recommendedName>
    <alternativeName>
        <fullName evidence="7">tRNA (guanine(46)-N(7))-methyltransferase</fullName>
    </alternativeName>
    <alternativeName>
        <fullName evidence="7">tRNA(m7G46)-methyltransferase</fullName>
    </alternativeName>
</protein>
<evidence type="ECO:0000256" key="7">
    <source>
        <dbReference type="HAMAP-Rule" id="MF_01057"/>
    </source>
</evidence>
<dbReference type="UniPathway" id="UPA00989"/>
<dbReference type="InterPro" id="IPR003358">
    <property type="entry name" value="tRNA_(Gua-N-7)_MeTrfase_Trmb"/>
</dbReference>
<evidence type="ECO:0000256" key="1">
    <source>
        <dbReference type="ARBA" id="ARBA00000142"/>
    </source>
</evidence>
<keyword evidence="6 7" id="KW-0819">tRNA processing</keyword>
<proteinExistence type="inferred from homology"/>
<keyword evidence="4 7" id="KW-0808">Transferase</keyword>
<gene>
    <name evidence="7 8" type="primary">trmB</name>
    <name evidence="8" type="ORF">JIN82_15205</name>
</gene>
<evidence type="ECO:0000313" key="9">
    <source>
        <dbReference type="Proteomes" id="UP000624703"/>
    </source>
</evidence>
<evidence type="ECO:0000256" key="6">
    <source>
        <dbReference type="ARBA" id="ARBA00022694"/>
    </source>
</evidence>
<accession>A0A8J7MGP0</accession>
<evidence type="ECO:0000256" key="3">
    <source>
        <dbReference type="ARBA" id="ARBA00022603"/>
    </source>
</evidence>
<dbReference type="PROSITE" id="PS51625">
    <property type="entry name" value="SAM_MT_TRMB"/>
    <property type="match status" value="1"/>
</dbReference>
<keyword evidence="3 7" id="KW-0489">Methyltransferase</keyword>
<comment type="similarity">
    <text evidence="7">Belongs to the class I-like SAM-binding methyltransferase superfamily. TrmB family.</text>
</comment>
<feature type="binding site" evidence="7">
    <location>
        <position position="37"/>
    </location>
    <ligand>
        <name>S-adenosyl-L-methionine</name>
        <dbReference type="ChEBI" id="CHEBI:59789"/>
    </ligand>
</feature>
<comment type="caution">
    <text evidence="7">Lacks conserved residue(s) required for the propagation of feature annotation.</text>
</comment>
<dbReference type="GO" id="GO:0043527">
    <property type="term" value="C:tRNA methyltransferase complex"/>
    <property type="evidence" value="ECO:0007669"/>
    <property type="project" value="TreeGrafter"/>
</dbReference>
<name>A0A8J7MGP0_9BACT</name>
<comment type="caution">
    <text evidence="8">The sequence shown here is derived from an EMBL/GenBank/DDBJ whole genome shotgun (WGS) entry which is preliminary data.</text>
</comment>
<dbReference type="Gene3D" id="3.40.50.150">
    <property type="entry name" value="Vaccinia Virus protein VP39"/>
    <property type="match status" value="1"/>
</dbReference>
<dbReference type="CDD" id="cd02440">
    <property type="entry name" value="AdoMet_MTases"/>
    <property type="match status" value="1"/>
</dbReference>
<evidence type="ECO:0000256" key="4">
    <source>
        <dbReference type="ARBA" id="ARBA00022679"/>
    </source>
</evidence>